<evidence type="ECO:0000256" key="1">
    <source>
        <dbReference type="ARBA" id="ARBA00001933"/>
    </source>
</evidence>
<reference evidence="10" key="1">
    <citation type="journal article" date="2021" name="Nat. Commun.">
        <title>Genetic determinants of endophytism in the Arabidopsis root mycobiome.</title>
        <authorList>
            <person name="Mesny F."/>
            <person name="Miyauchi S."/>
            <person name="Thiergart T."/>
            <person name="Pickel B."/>
            <person name="Atanasova L."/>
            <person name="Karlsson M."/>
            <person name="Huettel B."/>
            <person name="Barry K.W."/>
            <person name="Haridas S."/>
            <person name="Chen C."/>
            <person name="Bauer D."/>
            <person name="Andreopoulos W."/>
            <person name="Pangilinan J."/>
            <person name="LaButti K."/>
            <person name="Riley R."/>
            <person name="Lipzen A."/>
            <person name="Clum A."/>
            <person name="Drula E."/>
            <person name="Henrissat B."/>
            <person name="Kohler A."/>
            <person name="Grigoriev I.V."/>
            <person name="Martin F.M."/>
            <person name="Hacquard S."/>
        </authorList>
    </citation>
    <scope>NUCLEOTIDE SEQUENCE</scope>
    <source>
        <strain evidence="10">MPI-CAGE-AT-0021</strain>
    </source>
</reference>
<keyword evidence="11" id="KW-1185">Reference proteome</keyword>
<keyword evidence="5 8" id="KW-0663">Pyridoxal phosphate</keyword>
<dbReference type="AlphaFoldDB" id="A0A9P9ELM9"/>
<dbReference type="EC" id="2.6.1.42" evidence="9"/>
<dbReference type="InterPro" id="IPR018300">
    <property type="entry name" value="Aminotrans_IV_CS"/>
</dbReference>
<dbReference type="GO" id="GO:0004084">
    <property type="term" value="F:branched-chain-amino-acid transaminase activity"/>
    <property type="evidence" value="ECO:0007669"/>
    <property type="project" value="UniProtKB-EC"/>
</dbReference>
<comment type="caution">
    <text evidence="10">The sequence shown here is derived from an EMBL/GenBank/DDBJ whole genome shotgun (WGS) entry which is preliminary data.</text>
</comment>
<sequence length="383" mass="42719">MSFNLIPESEQEEVPGLQDAARMTQRAMTAHMVQALWRTESGWETPEMMPYGKIALLPTASVLHYATESFEGMKVYRGYDDKLRLFRPWLNCKRLAKSNARVCLPDFDQDALLQIISSFLAIECRRWLPDQGTNLYVRPAMIGSGSALGIQRPPEALFFLFAALFPQASKTPSPGIKLLASDPELIRAWPGGFGSAKVGASYGPAMVAQAKARENDCSQTLWLFGEKRLVTEAGASNFFVVWRRESSDVIELVTSSLDTEIVLDGITRRSVLELARERLSERSDARPAALAPIEVVERPYSMDEIIQAQTDGRLLECFVSGTAMFVSSVSVIKYTDTVVNLPMKVTADGHKTTNSPYASTLKSWLEGIMYGKEEHEWAYIIEQ</sequence>
<dbReference type="GO" id="GO:0009098">
    <property type="term" value="P:L-leucine biosynthetic process"/>
    <property type="evidence" value="ECO:0007669"/>
    <property type="project" value="TreeGrafter"/>
</dbReference>
<accession>A0A9P9ELM9</accession>
<keyword evidence="9" id="KW-0028">Amino-acid biosynthesis</keyword>
<dbReference type="InterPro" id="IPR036038">
    <property type="entry name" value="Aminotransferase-like"/>
</dbReference>
<dbReference type="InterPro" id="IPR005786">
    <property type="entry name" value="B_amino_transII"/>
</dbReference>
<dbReference type="InterPro" id="IPR043131">
    <property type="entry name" value="BCAT-like_N"/>
</dbReference>
<dbReference type="OrthoDB" id="1732691at2759"/>
<dbReference type="PANTHER" id="PTHR11825">
    <property type="entry name" value="SUBGROUP IIII AMINOTRANSFERASE"/>
    <property type="match status" value="1"/>
</dbReference>
<dbReference type="PANTHER" id="PTHR11825:SF69">
    <property type="entry name" value="BRANCHED-CHAIN-AMINO-ACID AMINOTRANSFERASE"/>
    <property type="match status" value="1"/>
</dbReference>
<comment type="catalytic activity">
    <reaction evidence="9">
        <text>L-valine + 2-oxoglutarate = 3-methyl-2-oxobutanoate + L-glutamate</text>
        <dbReference type="Rhea" id="RHEA:24813"/>
        <dbReference type="ChEBI" id="CHEBI:11851"/>
        <dbReference type="ChEBI" id="CHEBI:16810"/>
        <dbReference type="ChEBI" id="CHEBI:29985"/>
        <dbReference type="ChEBI" id="CHEBI:57762"/>
        <dbReference type="EC" id="2.6.1.42"/>
    </reaction>
</comment>
<organism evidence="10 11">
    <name type="scientific">Dactylonectria estremocensis</name>
    <dbReference type="NCBI Taxonomy" id="1079267"/>
    <lineage>
        <taxon>Eukaryota</taxon>
        <taxon>Fungi</taxon>
        <taxon>Dikarya</taxon>
        <taxon>Ascomycota</taxon>
        <taxon>Pezizomycotina</taxon>
        <taxon>Sordariomycetes</taxon>
        <taxon>Hypocreomycetidae</taxon>
        <taxon>Hypocreales</taxon>
        <taxon>Nectriaceae</taxon>
        <taxon>Dactylonectria</taxon>
    </lineage>
</organism>
<evidence type="ECO:0000313" key="10">
    <source>
        <dbReference type="EMBL" id="KAH7139717.1"/>
    </source>
</evidence>
<evidence type="ECO:0000256" key="9">
    <source>
        <dbReference type="RuleBase" id="RU004517"/>
    </source>
</evidence>
<dbReference type="PIRSF" id="PIRSF006468">
    <property type="entry name" value="BCAT1"/>
    <property type="match status" value="1"/>
</dbReference>
<name>A0A9P9ELM9_9HYPO</name>
<comment type="similarity">
    <text evidence="2 7">Belongs to the class-IV pyridoxal-phosphate-dependent aminotransferase family.</text>
</comment>
<feature type="modified residue" description="N6-(pyridoxal phosphate)lysine" evidence="6">
    <location>
        <position position="197"/>
    </location>
</feature>
<dbReference type="Proteomes" id="UP000717696">
    <property type="component" value="Unassembled WGS sequence"/>
</dbReference>
<evidence type="ECO:0000256" key="6">
    <source>
        <dbReference type="PIRSR" id="PIRSR006468-1"/>
    </source>
</evidence>
<evidence type="ECO:0000256" key="4">
    <source>
        <dbReference type="ARBA" id="ARBA00022679"/>
    </source>
</evidence>
<dbReference type="Gene3D" id="3.20.10.10">
    <property type="entry name" value="D-amino Acid Aminotransferase, subunit A, domain 2"/>
    <property type="match status" value="1"/>
</dbReference>
<keyword evidence="9" id="KW-0100">Branched-chain amino acid biosynthesis</keyword>
<evidence type="ECO:0000256" key="8">
    <source>
        <dbReference type="RuleBase" id="RU004516"/>
    </source>
</evidence>
<proteinExistence type="inferred from homology"/>
<evidence type="ECO:0000313" key="11">
    <source>
        <dbReference type="Proteomes" id="UP000717696"/>
    </source>
</evidence>
<dbReference type="EMBL" id="JAGMUU010000014">
    <property type="protein sequence ID" value="KAH7139717.1"/>
    <property type="molecule type" value="Genomic_DNA"/>
</dbReference>
<comment type="catalytic activity">
    <reaction evidence="9">
        <text>L-leucine + 2-oxoglutarate = 4-methyl-2-oxopentanoate + L-glutamate</text>
        <dbReference type="Rhea" id="RHEA:18321"/>
        <dbReference type="ChEBI" id="CHEBI:16810"/>
        <dbReference type="ChEBI" id="CHEBI:17865"/>
        <dbReference type="ChEBI" id="CHEBI:29985"/>
        <dbReference type="ChEBI" id="CHEBI:57427"/>
        <dbReference type="EC" id="2.6.1.42"/>
    </reaction>
</comment>
<evidence type="ECO:0000256" key="3">
    <source>
        <dbReference type="ARBA" id="ARBA00022576"/>
    </source>
</evidence>
<dbReference type="SUPFAM" id="SSF56752">
    <property type="entry name" value="D-aminoacid aminotransferase-like PLP-dependent enzymes"/>
    <property type="match status" value="1"/>
</dbReference>
<evidence type="ECO:0000256" key="5">
    <source>
        <dbReference type="ARBA" id="ARBA00022898"/>
    </source>
</evidence>
<protein>
    <recommendedName>
        <fullName evidence="9">Branched-chain-amino-acid aminotransferase</fullName>
        <ecNumber evidence="9">2.6.1.42</ecNumber>
    </recommendedName>
</protein>
<comment type="cofactor">
    <cofactor evidence="1 8">
        <name>pyridoxal 5'-phosphate</name>
        <dbReference type="ChEBI" id="CHEBI:597326"/>
    </cofactor>
</comment>
<dbReference type="InterPro" id="IPR001544">
    <property type="entry name" value="Aminotrans_IV"/>
</dbReference>
<keyword evidence="4 9" id="KW-0808">Transferase</keyword>
<dbReference type="PROSITE" id="PS00770">
    <property type="entry name" value="AA_TRANSFER_CLASS_4"/>
    <property type="match status" value="1"/>
</dbReference>
<evidence type="ECO:0000256" key="7">
    <source>
        <dbReference type="RuleBase" id="RU004106"/>
    </source>
</evidence>
<dbReference type="InterPro" id="IPR043132">
    <property type="entry name" value="BCAT-like_C"/>
</dbReference>
<evidence type="ECO:0000256" key="2">
    <source>
        <dbReference type="ARBA" id="ARBA00009320"/>
    </source>
</evidence>
<gene>
    <name evidence="10" type="ORF">B0J13DRAFT_447706</name>
</gene>
<dbReference type="Pfam" id="PF01063">
    <property type="entry name" value="Aminotran_4"/>
    <property type="match status" value="1"/>
</dbReference>
<keyword evidence="3 9" id="KW-0032">Aminotransferase</keyword>
<dbReference type="GO" id="GO:0009099">
    <property type="term" value="P:L-valine biosynthetic process"/>
    <property type="evidence" value="ECO:0007669"/>
    <property type="project" value="TreeGrafter"/>
</dbReference>
<comment type="catalytic activity">
    <reaction evidence="9">
        <text>L-isoleucine + 2-oxoglutarate = (S)-3-methyl-2-oxopentanoate + L-glutamate</text>
        <dbReference type="Rhea" id="RHEA:24801"/>
        <dbReference type="ChEBI" id="CHEBI:16810"/>
        <dbReference type="ChEBI" id="CHEBI:29985"/>
        <dbReference type="ChEBI" id="CHEBI:35146"/>
        <dbReference type="ChEBI" id="CHEBI:58045"/>
        <dbReference type="EC" id="2.6.1.42"/>
    </reaction>
</comment>
<dbReference type="Gene3D" id="3.30.470.10">
    <property type="match status" value="1"/>
</dbReference>
<dbReference type="GO" id="GO:0005739">
    <property type="term" value="C:mitochondrion"/>
    <property type="evidence" value="ECO:0007669"/>
    <property type="project" value="TreeGrafter"/>
</dbReference>